<dbReference type="PANTHER" id="PTHR12215:SF10">
    <property type="entry name" value="L-AMINOADIPATE-SEMIALDEHYDE DEHYDROGENASE-PHOSPHOPANTETHEINYL TRANSFERASE"/>
    <property type="match status" value="1"/>
</dbReference>
<name>A0A922LKG5_SCHHA</name>
<dbReference type="EC" id="2.7.8.7" evidence="1"/>
<evidence type="ECO:0000256" key="1">
    <source>
        <dbReference type="ARBA" id="ARBA00013172"/>
    </source>
</evidence>
<dbReference type="SUPFAM" id="SSF56214">
    <property type="entry name" value="4'-phosphopantetheinyl transferase"/>
    <property type="match status" value="1"/>
</dbReference>
<reference evidence="4" key="2">
    <citation type="journal article" date="2019" name="Gigascience">
        <title>High-quality Schistosoma haematobium genome achieved by single-molecule and long-range sequencing.</title>
        <authorList>
            <person name="Stroehlein A.J."/>
            <person name="Korhonen P.K."/>
            <person name="Chong T.M."/>
            <person name="Lim Y.L."/>
            <person name="Chan K.G."/>
            <person name="Webster B."/>
            <person name="Rollinson D."/>
            <person name="Brindley P.J."/>
            <person name="Gasser R.B."/>
            <person name="Young N.D."/>
        </authorList>
    </citation>
    <scope>NUCLEOTIDE SEQUENCE</scope>
</reference>
<dbReference type="CTD" id="75578199"/>
<dbReference type="EMBL" id="AMPZ03000003">
    <property type="protein sequence ID" value="KAH9587837.1"/>
    <property type="molecule type" value="Genomic_DNA"/>
</dbReference>
<dbReference type="GO" id="GO:0008897">
    <property type="term" value="F:holo-[acyl-carrier-protein] synthase activity"/>
    <property type="evidence" value="ECO:0007669"/>
    <property type="project" value="UniProtKB-EC"/>
</dbReference>
<protein>
    <recommendedName>
        <fullName evidence="1">holo-[acyl-carrier-protein] synthase</fullName>
        <ecNumber evidence="1">2.7.8.7</ecNumber>
    </recommendedName>
</protein>
<dbReference type="GO" id="GO:0005829">
    <property type="term" value="C:cytosol"/>
    <property type="evidence" value="ECO:0007669"/>
    <property type="project" value="TreeGrafter"/>
</dbReference>
<dbReference type="EMBL" id="AMPZ03000003">
    <property type="protein sequence ID" value="KAH9587840.1"/>
    <property type="molecule type" value="Genomic_DNA"/>
</dbReference>
<gene>
    <name evidence="4" type="ORF">MS3_00010625</name>
</gene>
<keyword evidence="5" id="KW-1185">Reference proteome</keyword>
<dbReference type="InterPro" id="IPR055066">
    <property type="entry name" value="AASDHPPT_N"/>
</dbReference>
<accession>A0A922LKG5</accession>
<dbReference type="Pfam" id="PF22624">
    <property type="entry name" value="AASDHPPT_N"/>
    <property type="match status" value="1"/>
</dbReference>
<reference evidence="4" key="4">
    <citation type="journal article" date="2022" name="PLoS Pathog.">
        <title>Chromosome-level genome of Schistosoma haematobium underpins genome-wide explorations of molecular variation.</title>
        <authorList>
            <person name="Stroehlein A.J."/>
            <person name="Korhonen P.K."/>
            <person name="Lee V.V."/>
            <person name="Ralph S.A."/>
            <person name="Mentink-Kane M."/>
            <person name="You H."/>
            <person name="McManus D.P."/>
            <person name="Tchuente L.T."/>
            <person name="Stothard J.R."/>
            <person name="Kaur P."/>
            <person name="Dudchenko O."/>
            <person name="Aiden E.L."/>
            <person name="Yang B."/>
            <person name="Yang H."/>
            <person name="Emery A.M."/>
            <person name="Webster B.L."/>
            <person name="Brindley P.J."/>
            <person name="Rollinson D."/>
            <person name="Chang B.C.H."/>
            <person name="Gasser R.B."/>
            <person name="Young N.D."/>
        </authorList>
    </citation>
    <scope>NUCLEOTIDE SEQUENCE</scope>
</reference>
<organism evidence="4 5">
    <name type="scientific">Schistosoma haematobium</name>
    <name type="common">Blood fluke</name>
    <dbReference type="NCBI Taxonomy" id="6185"/>
    <lineage>
        <taxon>Eukaryota</taxon>
        <taxon>Metazoa</taxon>
        <taxon>Spiralia</taxon>
        <taxon>Lophotrochozoa</taxon>
        <taxon>Platyhelminthes</taxon>
        <taxon>Trematoda</taxon>
        <taxon>Digenea</taxon>
        <taxon>Strigeidida</taxon>
        <taxon>Schistosomatoidea</taxon>
        <taxon>Schistosomatidae</taxon>
        <taxon>Schistosoma</taxon>
    </lineage>
</organism>
<dbReference type="GeneID" id="75578199"/>
<dbReference type="InterPro" id="IPR050559">
    <property type="entry name" value="P-Pant_transferase_sf"/>
</dbReference>
<sequence>MKVTKIREAFCHGLWSPTKSDFLFSLNCLPLNEQQVALRFAYQRDVLSSMVGKLLIRGTAVRYLKISPHDVKLERSPEGRPYILGYSDVLDFNISHGGDFTIIAATPVGRCGADVMPIELPAFQRSVNDFVLKMKDVFSSTEVNRILSSGSEAEKMRKFYEHWETKTSTSFSQLTFEQLVDKLAVLSPVDNTAWDQFLRKPHSPPSSRQRIQVNQFRFNSL</sequence>
<reference evidence="4" key="3">
    <citation type="submission" date="2021-06" db="EMBL/GenBank/DDBJ databases">
        <title>Chromosome-level genome assembly for S. haematobium.</title>
        <authorList>
            <person name="Stroehlein A.J."/>
        </authorList>
    </citation>
    <scope>NUCLEOTIDE SEQUENCE</scope>
</reference>
<comment type="caution">
    <text evidence="4">The sequence shown here is derived from an EMBL/GenBank/DDBJ whole genome shotgun (WGS) entry which is preliminary data.</text>
</comment>
<dbReference type="InterPro" id="IPR037143">
    <property type="entry name" value="4-PPantetheinyl_Trfase_dom_sf"/>
</dbReference>
<evidence type="ECO:0000313" key="5">
    <source>
        <dbReference type="Proteomes" id="UP000471633"/>
    </source>
</evidence>
<dbReference type="GO" id="GO:0019878">
    <property type="term" value="P:lysine biosynthetic process via aminoadipic acid"/>
    <property type="evidence" value="ECO:0007669"/>
    <property type="project" value="TreeGrafter"/>
</dbReference>
<dbReference type="RefSeq" id="XP_051069483.1">
    <property type="nucleotide sequence ID" value="XM_051219013.1"/>
</dbReference>
<proteinExistence type="predicted"/>
<dbReference type="Proteomes" id="UP000471633">
    <property type="component" value="Unassembled WGS sequence"/>
</dbReference>
<dbReference type="RefSeq" id="XP_051069480.1">
    <property type="nucleotide sequence ID" value="XM_051219012.1"/>
</dbReference>
<reference evidence="4" key="1">
    <citation type="journal article" date="2012" name="Nat. Genet.">
        <title>Whole-genome sequence of Schistosoma haematobium.</title>
        <authorList>
            <person name="Young N.D."/>
            <person name="Jex A.R."/>
            <person name="Li B."/>
            <person name="Liu S."/>
            <person name="Yang L."/>
            <person name="Xiong Z."/>
            <person name="Li Y."/>
            <person name="Cantacessi C."/>
            <person name="Hall R.S."/>
            <person name="Xu X."/>
            <person name="Chen F."/>
            <person name="Wu X."/>
            <person name="Zerlotini A."/>
            <person name="Oliveira G."/>
            <person name="Hofmann A."/>
            <person name="Zhang G."/>
            <person name="Fang X."/>
            <person name="Kang Y."/>
            <person name="Campbell B.E."/>
            <person name="Loukas A."/>
            <person name="Ranganathan S."/>
            <person name="Rollinson D."/>
            <person name="Rinaldi G."/>
            <person name="Brindley P.J."/>
            <person name="Yang H."/>
            <person name="Wang J."/>
            <person name="Wang J."/>
            <person name="Gasser R.B."/>
        </authorList>
    </citation>
    <scope>NUCLEOTIDE SEQUENCE</scope>
</reference>
<dbReference type="Gene3D" id="3.90.470.20">
    <property type="entry name" value="4'-phosphopantetheinyl transferase domain"/>
    <property type="match status" value="1"/>
</dbReference>
<evidence type="ECO:0000259" key="3">
    <source>
        <dbReference type="Pfam" id="PF22624"/>
    </source>
</evidence>
<keyword evidence="2" id="KW-0808">Transferase</keyword>
<dbReference type="PANTHER" id="PTHR12215">
    <property type="entry name" value="PHOSPHOPANTETHEINE TRANSFERASE"/>
    <property type="match status" value="1"/>
</dbReference>
<evidence type="ECO:0000256" key="2">
    <source>
        <dbReference type="ARBA" id="ARBA00022679"/>
    </source>
</evidence>
<dbReference type="GO" id="GO:0000287">
    <property type="term" value="F:magnesium ion binding"/>
    <property type="evidence" value="ECO:0007669"/>
    <property type="project" value="InterPro"/>
</dbReference>
<feature type="domain" description="4'-phosphopantetheinyl transferase N-terminal" evidence="3">
    <location>
        <begin position="15"/>
        <end position="107"/>
    </location>
</feature>
<dbReference type="AlphaFoldDB" id="A0A922LKG5"/>
<evidence type="ECO:0000313" key="4">
    <source>
        <dbReference type="EMBL" id="KAH9587837.1"/>
    </source>
</evidence>